<dbReference type="PROSITE" id="PS50005">
    <property type="entry name" value="TPR"/>
    <property type="match status" value="1"/>
</dbReference>
<sequence>MTKLVSGCILCLILFNGFTAFSQQKEAWIMQPKEKWKPIALINEVWYQNGERYVHSSFEYAATGFLIDTGTDTLAVTAKHVLWIAKTKAMNRVDMGNSLQKWLMHPKNNLADSVVIDRLLNADTSEVLQGPASTITQRDWLVFSTSYHSPAIQPLKPRYSKVNPGEKIYIFASPYEEKSSITIETRVIEAMGTRIIIDIDSTFKVGGASGSPIVDENGYLIGILGGSSVSRKTGKPAIYAISTHYLQKALDQDKNLNTPLISAQELLLPIILSKGMKAAVKEYRRHYASHESRLKYDLESPSLNKLGQHLLLLNHPKDAIEAFQLSIADFPWYFETYNLLGNAYVAAGNSIKAIKAYQQSVKLYPEDKTAQEAINTLSAK</sequence>
<evidence type="ECO:0000256" key="1">
    <source>
        <dbReference type="ARBA" id="ARBA00022737"/>
    </source>
</evidence>
<dbReference type="AlphaFoldDB" id="A0A6C0GDX3"/>
<keyword evidence="6" id="KW-1185">Reference proteome</keyword>
<organism evidence="5 6">
    <name type="scientific">Rhodocytophaga rosea</name>
    <dbReference type="NCBI Taxonomy" id="2704465"/>
    <lineage>
        <taxon>Bacteria</taxon>
        <taxon>Pseudomonadati</taxon>
        <taxon>Bacteroidota</taxon>
        <taxon>Cytophagia</taxon>
        <taxon>Cytophagales</taxon>
        <taxon>Rhodocytophagaceae</taxon>
        <taxon>Rhodocytophaga</taxon>
    </lineage>
</organism>
<protein>
    <submittedName>
        <fullName evidence="5">Tetratricopeptide repeat protein</fullName>
    </submittedName>
</protein>
<dbReference type="SUPFAM" id="SSF48452">
    <property type="entry name" value="TPR-like"/>
    <property type="match status" value="1"/>
</dbReference>
<dbReference type="InterPro" id="IPR009003">
    <property type="entry name" value="Peptidase_S1_PA"/>
</dbReference>
<dbReference type="RefSeq" id="WP_162442209.1">
    <property type="nucleotide sequence ID" value="NZ_CP048222.1"/>
</dbReference>
<dbReference type="Pfam" id="PF13365">
    <property type="entry name" value="Trypsin_2"/>
    <property type="match status" value="1"/>
</dbReference>
<keyword evidence="4" id="KW-0732">Signal</keyword>
<dbReference type="SMART" id="SM00028">
    <property type="entry name" value="TPR"/>
    <property type="match status" value="2"/>
</dbReference>
<dbReference type="InterPro" id="IPR043504">
    <property type="entry name" value="Peptidase_S1_PA_chymotrypsin"/>
</dbReference>
<keyword evidence="2 3" id="KW-0802">TPR repeat</keyword>
<feature type="chain" id="PRO_5025613543" evidence="4">
    <location>
        <begin position="23"/>
        <end position="380"/>
    </location>
</feature>
<dbReference type="InterPro" id="IPR013105">
    <property type="entry name" value="TPR_2"/>
</dbReference>
<feature type="signal peptide" evidence="4">
    <location>
        <begin position="1"/>
        <end position="22"/>
    </location>
</feature>
<name>A0A6C0GDX3_9BACT</name>
<evidence type="ECO:0000256" key="4">
    <source>
        <dbReference type="SAM" id="SignalP"/>
    </source>
</evidence>
<dbReference type="KEGG" id="rhoz:GXP67_05365"/>
<evidence type="ECO:0000256" key="3">
    <source>
        <dbReference type="PROSITE-ProRule" id="PRU00339"/>
    </source>
</evidence>
<feature type="repeat" description="TPR" evidence="3">
    <location>
        <begin position="334"/>
        <end position="367"/>
    </location>
</feature>
<dbReference type="EMBL" id="CP048222">
    <property type="protein sequence ID" value="QHT66138.1"/>
    <property type="molecule type" value="Genomic_DNA"/>
</dbReference>
<gene>
    <name evidence="5" type="ORF">GXP67_05365</name>
</gene>
<dbReference type="InterPro" id="IPR019734">
    <property type="entry name" value="TPR_rpt"/>
</dbReference>
<accession>A0A6C0GDX3</accession>
<reference evidence="5 6" key="1">
    <citation type="submission" date="2020-01" db="EMBL/GenBank/DDBJ databases">
        <authorList>
            <person name="Kim M.K."/>
        </authorList>
    </citation>
    <scope>NUCLEOTIDE SEQUENCE [LARGE SCALE GENOMIC DNA]</scope>
    <source>
        <strain evidence="5 6">172606-1</strain>
    </source>
</reference>
<dbReference type="Proteomes" id="UP000480178">
    <property type="component" value="Chromosome"/>
</dbReference>
<evidence type="ECO:0000313" key="6">
    <source>
        <dbReference type="Proteomes" id="UP000480178"/>
    </source>
</evidence>
<evidence type="ECO:0000313" key="5">
    <source>
        <dbReference type="EMBL" id="QHT66138.1"/>
    </source>
</evidence>
<dbReference type="Gene3D" id="1.25.40.10">
    <property type="entry name" value="Tetratricopeptide repeat domain"/>
    <property type="match status" value="1"/>
</dbReference>
<dbReference type="InterPro" id="IPR011990">
    <property type="entry name" value="TPR-like_helical_dom_sf"/>
</dbReference>
<keyword evidence="1" id="KW-0677">Repeat</keyword>
<evidence type="ECO:0000256" key="2">
    <source>
        <dbReference type="ARBA" id="ARBA00022803"/>
    </source>
</evidence>
<dbReference type="Gene3D" id="2.40.10.10">
    <property type="entry name" value="Trypsin-like serine proteases"/>
    <property type="match status" value="1"/>
</dbReference>
<dbReference type="SUPFAM" id="SSF50494">
    <property type="entry name" value="Trypsin-like serine proteases"/>
    <property type="match status" value="1"/>
</dbReference>
<dbReference type="Pfam" id="PF07719">
    <property type="entry name" value="TPR_2"/>
    <property type="match status" value="1"/>
</dbReference>
<proteinExistence type="predicted"/>